<evidence type="ECO:0000256" key="7">
    <source>
        <dbReference type="ARBA" id="ARBA00022723"/>
    </source>
</evidence>
<reference evidence="17 18" key="1">
    <citation type="submission" date="2018-08" db="EMBL/GenBank/DDBJ databases">
        <title>Genome and evolution of the arbuscular mycorrhizal fungus Diversispora epigaea (formerly Glomus versiforme) and its bacterial endosymbionts.</title>
        <authorList>
            <person name="Sun X."/>
            <person name="Fei Z."/>
            <person name="Harrison M."/>
        </authorList>
    </citation>
    <scope>NUCLEOTIDE SEQUENCE [LARGE SCALE GENOMIC DNA]</scope>
    <source>
        <strain evidence="17 18">IT104</strain>
    </source>
</reference>
<dbReference type="GO" id="GO:0004129">
    <property type="term" value="F:cytochrome-c oxidase activity"/>
    <property type="evidence" value="ECO:0007669"/>
    <property type="project" value="UniProtKB-EC"/>
</dbReference>
<dbReference type="InterPro" id="IPR001505">
    <property type="entry name" value="Copper_CuA"/>
</dbReference>
<keyword evidence="8" id="KW-1278">Translocase</keyword>
<evidence type="ECO:0000256" key="1">
    <source>
        <dbReference type="ARBA" id="ARBA00001935"/>
    </source>
</evidence>
<evidence type="ECO:0000256" key="4">
    <source>
        <dbReference type="ARBA" id="ARBA00022448"/>
    </source>
</evidence>
<feature type="transmembrane region" description="Helical" evidence="14">
    <location>
        <begin position="31"/>
        <end position="58"/>
    </location>
</feature>
<dbReference type="SUPFAM" id="SSF49503">
    <property type="entry name" value="Cupredoxins"/>
    <property type="match status" value="1"/>
</dbReference>
<dbReference type="AlphaFoldDB" id="A0A397G190"/>
<dbReference type="GO" id="GO:0016020">
    <property type="term" value="C:membrane"/>
    <property type="evidence" value="ECO:0007669"/>
    <property type="project" value="UniProtKB-SubCell"/>
</dbReference>
<feature type="transmembrane region" description="Helical" evidence="14">
    <location>
        <begin position="138"/>
        <end position="158"/>
    </location>
</feature>
<keyword evidence="12 14" id="KW-0472">Membrane</keyword>
<dbReference type="PROSITE" id="PS00078">
    <property type="entry name" value="COX2"/>
    <property type="match status" value="1"/>
</dbReference>
<dbReference type="GO" id="GO:0015990">
    <property type="term" value="P:electron transport coupled proton transport"/>
    <property type="evidence" value="ECO:0007669"/>
    <property type="project" value="TreeGrafter"/>
</dbReference>
<keyword evidence="9" id="KW-0249">Electron transport</keyword>
<evidence type="ECO:0000256" key="8">
    <source>
        <dbReference type="ARBA" id="ARBA00022967"/>
    </source>
</evidence>
<dbReference type="STRING" id="1348612.A0A397G190"/>
<dbReference type="GO" id="GO:0005739">
    <property type="term" value="C:mitochondrion"/>
    <property type="evidence" value="ECO:0007669"/>
    <property type="project" value="UniProtKB-ARBA"/>
</dbReference>
<dbReference type="PROSITE" id="PS50857">
    <property type="entry name" value="COX2_CUA"/>
    <property type="match status" value="1"/>
</dbReference>
<accession>A0A397G190</accession>
<feature type="domain" description="Cytochrome oxidase subunit I profile" evidence="15">
    <location>
        <begin position="1"/>
        <end position="244"/>
    </location>
</feature>
<dbReference type="Proteomes" id="UP000266861">
    <property type="component" value="Unassembled WGS sequence"/>
</dbReference>
<dbReference type="EMBL" id="PQFF01000649">
    <property type="protein sequence ID" value="RHZ43584.1"/>
    <property type="molecule type" value="Genomic_DNA"/>
</dbReference>
<dbReference type="Gene3D" id="1.20.210.10">
    <property type="entry name" value="Cytochrome c oxidase-like, subunit I domain"/>
    <property type="match status" value="3"/>
</dbReference>
<keyword evidence="18" id="KW-1185">Reference proteome</keyword>
<dbReference type="PROSITE" id="PS50855">
    <property type="entry name" value="COX1"/>
    <property type="match status" value="1"/>
</dbReference>
<dbReference type="InterPro" id="IPR036257">
    <property type="entry name" value="Cyt_c_oxidase_su2_TM_sf"/>
</dbReference>
<feature type="transmembrane region" description="Helical" evidence="14">
    <location>
        <begin position="165"/>
        <end position="186"/>
    </location>
</feature>
<keyword evidence="4" id="KW-0813">Transport</keyword>
<evidence type="ECO:0000256" key="2">
    <source>
        <dbReference type="ARBA" id="ARBA00004141"/>
    </source>
</evidence>
<dbReference type="InterPro" id="IPR023616">
    <property type="entry name" value="Cyt_c_oxase-like_su1_dom"/>
</dbReference>
<dbReference type="PANTHER" id="PTHR10422:SF18">
    <property type="entry name" value="CYTOCHROME C OXIDASE SUBUNIT 1"/>
    <property type="match status" value="1"/>
</dbReference>
<evidence type="ECO:0000256" key="13">
    <source>
        <dbReference type="ARBA" id="ARBA00049512"/>
    </source>
</evidence>
<dbReference type="Pfam" id="PF02790">
    <property type="entry name" value="COX2_TM"/>
    <property type="match status" value="1"/>
</dbReference>
<comment type="subcellular location">
    <subcellularLocation>
        <location evidence="2">Membrane</location>
        <topology evidence="2">Multi-pass membrane protein</topology>
    </subcellularLocation>
</comment>
<feature type="domain" description="Cytochrome oxidase subunit II copper A binding" evidence="16">
    <location>
        <begin position="320"/>
        <end position="450"/>
    </location>
</feature>
<keyword evidence="11" id="KW-0186">Copper</keyword>
<evidence type="ECO:0000256" key="3">
    <source>
        <dbReference type="ARBA" id="ARBA00012949"/>
    </source>
</evidence>
<evidence type="ECO:0000256" key="5">
    <source>
        <dbReference type="ARBA" id="ARBA00022660"/>
    </source>
</evidence>
<evidence type="ECO:0000313" key="17">
    <source>
        <dbReference type="EMBL" id="RHZ43584.1"/>
    </source>
</evidence>
<protein>
    <recommendedName>
        <fullName evidence="3">cytochrome-c oxidase</fullName>
        <ecNumber evidence="3">7.1.1.9</ecNumber>
    </recommendedName>
</protein>
<evidence type="ECO:0000256" key="6">
    <source>
        <dbReference type="ARBA" id="ARBA00022692"/>
    </source>
</evidence>
<comment type="caution">
    <text evidence="17">The sequence shown here is derived from an EMBL/GenBank/DDBJ whole genome shotgun (WGS) entry which is preliminary data.</text>
</comment>
<evidence type="ECO:0000256" key="10">
    <source>
        <dbReference type="ARBA" id="ARBA00022989"/>
    </source>
</evidence>
<dbReference type="SUPFAM" id="SSF81442">
    <property type="entry name" value="Cytochrome c oxidase subunit I-like"/>
    <property type="match status" value="1"/>
</dbReference>
<dbReference type="InterPro" id="IPR002429">
    <property type="entry name" value="CcO_II-like_C"/>
</dbReference>
<feature type="transmembrane region" description="Helical" evidence="14">
    <location>
        <begin position="79"/>
        <end position="101"/>
    </location>
</feature>
<evidence type="ECO:0000259" key="16">
    <source>
        <dbReference type="PROSITE" id="PS50857"/>
    </source>
</evidence>
<dbReference type="InterPro" id="IPR008972">
    <property type="entry name" value="Cupredoxin"/>
</dbReference>
<evidence type="ECO:0000259" key="15">
    <source>
        <dbReference type="PROSITE" id="PS50855"/>
    </source>
</evidence>
<name>A0A397G190_9GLOM</name>
<dbReference type="OrthoDB" id="5381460at2759"/>
<evidence type="ECO:0000256" key="11">
    <source>
        <dbReference type="ARBA" id="ARBA00023008"/>
    </source>
</evidence>
<dbReference type="PANTHER" id="PTHR10422">
    <property type="entry name" value="CYTOCHROME C OXIDASE SUBUNIT 1"/>
    <property type="match status" value="1"/>
</dbReference>
<organism evidence="17 18">
    <name type="scientific">Diversispora epigaea</name>
    <dbReference type="NCBI Taxonomy" id="1348612"/>
    <lineage>
        <taxon>Eukaryota</taxon>
        <taxon>Fungi</taxon>
        <taxon>Fungi incertae sedis</taxon>
        <taxon>Mucoromycota</taxon>
        <taxon>Glomeromycotina</taxon>
        <taxon>Glomeromycetes</taxon>
        <taxon>Diversisporales</taxon>
        <taxon>Diversisporaceae</taxon>
        <taxon>Diversispora</taxon>
    </lineage>
</organism>
<feature type="transmembrane region" description="Helical" evidence="14">
    <location>
        <begin position="243"/>
        <end position="262"/>
    </location>
</feature>
<gene>
    <name evidence="17" type="ORF">Glove_991g4</name>
</gene>
<evidence type="ECO:0000256" key="9">
    <source>
        <dbReference type="ARBA" id="ARBA00022982"/>
    </source>
</evidence>
<dbReference type="GO" id="GO:0006123">
    <property type="term" value="P:mitochondrial electron transport, cytochrome c to oxygen"/>
    <property type="evidence" value="ECO:0007669"/>
    <property type="project" value="TreeGrafter"/>
</dbReference>
<dbReference type="InterPro" id="IPR011759">
    <property type="entry name" value="Cyt_c_oxidase_su2_TM_dom"/>
</dbReference>
<comment type="catalytic activity">
    <reaction evidence="13">
        <text>4 Fe(II)-[cytochrome c] + O2 + 8 H(+)(in) = 4 Fe(III)-[cytochrome c] + 2 H2O + 4 H(+)(out)</text>
        <dbReference type="Rhea" id="RHEA:11436"/>
        <dbReference type="Rhea" id="RHEA-COMP:10350"/>
        <dbReference type="Rhea" id="RHEA-COMP:14399"/>
        <dbReference type="ChEBI" id="CHEBI:15377"/>
        <dbReference type="ChEBI" id="CHEBI:15378"/>
        <dbReference type="ChEBI" id="CHEBI:15379"/>
        <dbReference type="ChEBI" id="CHEBI:29033"/>
        <dbReference type="ChEBI" id="CHEBI:29034"/>
        <dbReference type="EC" id="7.1.1.9"/>
    </reaction>
    <physiologicalReaction direction="left-to-right" evidence="13">
        <dbReference type="Rhea" id="RHEA:11437"/>
    </physiologicalReaction>
</comment>
<comment type="cofactor">
    <cofactor evidence="1">
        <name>Cu cation</name>
        <dbReference type="ChEBI" id="CHEBI:23378"/>
    </cofactor>
</comment>
<dbReference type="EC" id="7.1.1.9" evidence="3"/>
<feature type="transmembrane region" description="Helical" evidence="14">
    <location>
        <begin position="309"/>
        <end position="329"/>
    </location>
</feature>
<keyword evidence="10 14" id="KW-1133">Transmembrane helix</keyword>
<dbReference type="GO" id="GO:0020037">
    <property type="term" value="F:heme binding"/>
    <property type="evidence" value="ECO:0007669"/>
    <property type="project" value="InterPro"/>
</dbReference>
<dbReference type="GO" id="GO:0005507">
    <property type="term" value="F:copper ion binding"/>
    <property type="evidence" value="ECO:0007669"/>
    <property type="project" value="InterPro"/>
</dbReference>
<evidence type="ECO:0000256" key="12">
    <source>
        <dbReference type="ARBA" id="ARBA00023136"/>
    </source>
</evidence>
<dbReference type="InterPro" id="IPR036927">
    <property type="entry name" value="Cyt_c_oxase-like_su1_sf"/>
</dbReference>
<dbReference type="Pfam" id="PF00116">
    <property type="entry name" value="COX2"/>
    <property type="match status" value="1"/>
</dbReference>
<keyword evidence="6 14" id="KW-0812">Transmembrane</keyword>
<dbReference type="PRINTS" id="PR01165">
    <property type="entry name" value="CYCOXIDASEI"/>
</dbReference>
<dbReference type="Pfam" id="PF00115">
    <property type="entry name" value="COX1"/>
    <property type="match status" value="2"/>
</dbReference>
<proteinExistence type="predicted"/>
<dbReference type="InterPro" id="IPR000883">
    <property type="entry name" value="Cyt_C_Oxase_1"/>
</dbReference>
<feature type="transmembrane region" description="Helical" evidence="14">
    <location>
        <begin position="198"/>
        <end position="222"/>
    </location>
</feature>
<sequence length="450" mass="48822">MLKILGLELSGPGVQYIADNQLYNSIITAHAIIMIFFMVMPALIGGFGNFLLPLGLGGPDMGFPRLNNISIQSHSGPSVDLAIFGLHLSGISSLLGAMNFITTTFNMRTGGITMVLTDRNFNTSFFEVAGGLDVDTRAYFTAATLIIAVPTATCYGGSLHFVPSLLFALGFVFMFTIGGLSGVVLANASLDIAFHDTYYVVAHFHYVLSMGAVFALFFNATFFPQHFLGLQGMPRRISDYPDAFTVSVAATVLFLHIVYLQLVKALHSPPKPHAFTSLPLQSSNPGGNVSRLDSASPQMEAVVELHDNIMYYLVAILFAVALILVLIAFPSFKLLYLMDEVTDPSLSVLAEVPESDLEEGALRMLEVDNRVIIPEITHTRFILTAADVIHSFAVPALGIKCDAYPGRLNQFSVLINRLGTFYGQCSEICGILHSSMPIVIESVSLEKFLS</sequence>
<evidence type="ECO:0000313" key="18">
    <source>
        <dbReference type="Proteomes" id="UP000266861"/>
    </source>
</evidence>
<keyword evidence="7" id="KW-0479">Metal-binding</keyword>
<keyword evidence="5" id="KW-0679">Respiratory chain</keyword>
<evidence type="ECO:0000256" key="14">
    <source>
        <dbReference type="SAM" id="Phobius"/>
    </source>
</evidence>
<dbReference type="SUPFAM" id="SSF81464">
    <property type="entry name" value="Cytochrome c oxidase subunit II-like, transmembrane region"/>
    <property type="match status" value="1"/>
</dbReference>
<dbReference type="Gene3D" id="2.60.40.420">
    <property type="entry name" value="Cupredoxins - blue copper proteins"/>
    <property type="match status" value="1"/>
</dbReference>